<dbReference type="AlphaFoldDB" id="C5LPA7"/>
<protein>
    <submittedName>
        <fullName evidence="1">Uncharacterized protein</fullName>
    </submittedName>
</protein>
<reference evidence="1 2" key="1">
    <citation type="submission" date="2008-07" db="EMBL/GenBank/DDBJ databases">
        <authorList>
            <person name="El-Sayed N."/>
            <person name="Caler E."/>
            <person name="Inman J."/>
            <person name="Amedeo P."/>
            <person name="Hass B."/>
            <person name="Wortman J."/>
        </authorList>
    </citation>
    <scope>NUCLEOTIDE SEQUENCE [LARGE SCALE GENOMIC DNA]</scope>
    <source>
        <strain evidence="2">ATCC 50983 / TXsc</strain>
    </source>
</reference>
<organism evidence="2">
    <name type="scientific">Perkinsus marinus (strain ATCC 50983 / TXsc)</name>
    <dbReference type="NCBI Taxonomy" id="423536"/>
    <lineage>
        <taxon>Eukaryota</taxon>
        <taxon>Sar</taxon>
        <taxon>Alveolata</taxon>
        <taxon>Perkinsozoa</taxon>
        <taxon>Perkinsea</taxon>
        <taxon>Perkinsida</taxon>
        <taxon>Perkinsidae</taxon>
        <taxon>Perkinsus</taxon>
    </lineage>
</organism>
<keyword evidence="2" id="KW-1185">Reference proteome</keyword>
<dbReference type="Proteomes" id="UP000007800">
    <property type="component" value="Unassembled WGS sequence"/>
</dbReference>
<evidence type="ECO:0000313" key="2">
    <source>
        <dbReference type="Proteomes" id="UP000007800"/>
    </source>
</evidence>
<accession>C5LPA7</accession>
<dbReference type="OrthoDB" id="343092at2759"/>
<proteinExistence type="predicted"/>
<sequence>MVNAQGFPSIRDVEVASKSDKRLEDHLRQIGCPCTMVELDPELERMGASATAVVHTNQPYRPHLEQIREIQSGDDVPALGVAFLNDDAALATFSQFEADQIDRHVPKAKTRLILSLSQSKGN</sequence>
<evidence type="ECO:0000313" key="1">
    <source>
        <dbReference type="EMBL" id="EER01436.1"/>
    </source>
</evidence>
<dbReference type="GeneID" id="9039932"/>
<dbReference type="RefSeq" id="XP_002768718.1">
    <property type="nucleotide sequence ID" value="XM_002768672.1"/>
</dbReference>
<dbReference type="EMBL" id="GG684071">
    <property type="protein sequence ID" value="EER01436.1"/>
    <property type="molecule type" value="Genomic_DNA"/>
</dbReference>
<dbReference type="InParanoid" id="C5LPA7"/>
<name>C5LPA7_PERM5</name>
<gene>
    <name evidence="1" type="ORF">Pmar_PMAR010851</name>
</gene>